<dbReference type="GO" id="GO:0030127">
    <property type="term" value="C:COPII vesicle coat"/>
    <property type="evidence" value="ECO:0007669"/>
    <property type="project" value="InterPro"/>
</dbReference>
<dbReference type="SUPFAM" id="SSF81811">
    <property type="entry name" value="Helical domain of Sec23/24"/>
    <property type="match status" value="1"/>
</dbReference>
<dbReference type="EMBL" id="GL883029">
    <property type="protein sequence ID" value="EGG14544.1"/>
    <property type="molecule type" value="Genomic_DNA"/>
</dbReference>
<evidence type="ECO:0000259" key="9">
    <source>
        <dbReference type="Pfam" id="PF08033"/>
    </source>
</evidence>
<accession>F4QD73</accession>
<keyword evidence="11" id="KW-1185">Reference proteome</keyword>
<dbReference type="InterPro" id="IPR036175">
    <property type="entry name" value="Sec23/24_helical_dom_sf"/>
</dbReference>
<evidence type="ECO:0000259" key="6">
    <source>
        <dbReference type="Pfam" id="PF04810"/>
    </source>
</evidence>
<dbReference type="GO" id="GO:0000149">
    <property type="term" value="F:SNARE binding"/>
    <property type="evidence" value="ECO:0007669"/>
    <property type="project" value="TreeGrafter"/>
</dbReference>
<feature type="compositionally biased region" description="Low complexity" evidence="4">
    <location>
        <begin position="1"/>
        <end position="17"/>
    </location>
</feature>
<feature type="compositionally biased region" description="Low complexity" evidence="4">
    <location>
        <begin position="140"/>
        <end position="149"/>
    </location>
</feature>
<feature type="compositionally biased region" description="Polar residues" evidence="4">
    <location>
        <begin position="118"/>
        <end position="128"/>
    </location>
</feature>
<evidence type="ECO:0000256" key="3">
    <source>
        <dbReference type="ARBA" id="ARBA00022927"/>
    </source>
</evidence>
<dbReference type="Proteomes" id="UP000007797">
    <property type="component" value="Unassembled WGS sequence"/>
</dbReference>
<dbReference type="InterPro" id="IPR006895">
    <property type="entry name" value="Znf_Sec23_Sec24"/>
</dbReference>
<organism evidence="10 11">
    <name type="scientific">Cavenderia fasciculata</name>
    <name type="common">Slime mold</name>
    <name type="synonym">Dictyostelium fasciculatum</name>
    <dbReference type="NCBI Taxonomy" id="261658"/>
    <lineage>
        <taxon>Eukaryota</taxon>
        <taxon>Amoebozoa</taxon>
        <taxon>Evosea</taxon>
        <taxon>Eumycetozoa</taxon>
        <taxon>Dictyostelia</taxon>
        <taxon>Acytosteliales</taxon>
        <taxon>Cavenderiaceae</taxon>
        <taxon>Cavenderia</taxon>
    </lineage>
</organism>
<keyword evidence="3" id="KW-0653">Protein transport</keyword>
<dbReference type="Pfam" id="PF08033">
    <property type="entry name" value="Sec23_BS"/>
    <property type="match status" value="1"/>
</dbReference>
<dbReference type="GO" id="GO:0090110">
    <property type="term" value="P:COPII-coated vesicle cargo loading"/>
    <property type="evidence" value="ECO:0007669"/>
    <property type="project" value="TreeGrafter"/>
</dbReference>
<feature type="compositionally biased region" description="Low complexity" evidence="4">
    <location>
        <begin position="338"/>
        <end position="355"/>
    </location>
</feature>
<dbReference type="Gene3D" id="3.40.20.10">
    <property type="entry name" value="Severin"/>
    <property type="match status" value="1"/>
</dbReference>
<dbReference type="InterPro" id="IPR050550">
    <property type="entry name" value="SEC23_SEC24_subfamily"/>
</dbReference>
<dbReference type="InterPro" id="IPR036465">
    <property type="entry name" value="vWFA_dom_sf"/>
</dbReference>
<dbReference type="PANTHER" id="PTHR13803:SF4">
    <property type="entry name" value="SECRETORY 24CD, ISOFORM C"/>
    <property type="match status" value="1"/>
</dbReference>
<dbReference type="InterPro" id="IPR006896">
    <property type="entry name" value="Sec23/24_trunk_dom"/>
</dbReference>
<dbReference type="SUPFAM" id="SSF81995">
    <property type="entry name" value="beta-sandwich domain of Sec23/24"/>
    <property type="match status" value="1"/>
</dbReference>
<dbReference type="Gene3D" id="1.20.120.730">
    <property type="entry name" value="Sec23/Sec24 helical domain"/>
    <property type="match status" value="1"/>
</dbReference>
<dbReference type="SUPFAM" id="SSF82754">
    <property type="entry name" value="C-terminal, gelsolin-like domain of Sec23/24"/>
    <property type="match status" value="1"/>
</dbReference>
<name>F4QD73_CACFS</name>
<feature type="domain" description="Zinc finger Sec23/Sec24-type" evidence="6">
    <location>
        <begin position="450"/>
        <end position="488"/>
    </location>
</feature>
<dbReference type="InterPro" id="IPR007123">
    <property type="entry name" value="Gelsolin-like_dom"/>
</dbReference>
<evidence type="ECO:0000256" key="2">
    <source>
        <dbReference type="ARBA" id="ARBA00022448"/>
    </source>
</evidence>
<gene>
    <name evidence="10" type="primary">sec24l</name>
    <name evidence="10" type="ORF">DFA_12320</name>
</gene>
<dbReference type="GeneID" id="14866320"/>
<feature type="domain" description="Sec23/Sec24 beta-sandwich" evidence="9">
    <location>
        <begin position="772"/>
        <end position="857"/>
    </location>
</feature>
<feature type="domain" description="Sec23/Sec24 helical" evidence="8">
    <location>
        <begin position="869"/>
        <end position="970"/>
    </location>
</feature>
<dbReference type="GO" id="GO:0070971">
    <property type="term" value="C:endoplasmic reticulum exit site"/>
    <property type="evidence" value="ECO:0007669"/>
    <property type="project" value="TreeGrafter"/>
</dbReference>
<dbReference type="AlphaFoldDB" id="F4QD73"/>
<dbReference type="Gene3D" id="2.60.40.1670">
    <property type="entry name" value="beta-sandwich domain of Sec23/24"/>
    <property type="match status" value="1"/>
</dbReference>
<feature type="region of interest" description="Disordered" evidence="4">
    <location>
        <begin position="1"/>
        <end position="35"/>
    </location>
</feature>
<feature type="compositionally biased region" description="Low complexity" evidence="4">
    <location>
        <begin position="175"/>
        <end position="210"/>
    </location>
</feature>
<dbReference type="InterPro" id="IPR036180">
    <property type="entry name" value="Gelsolin-like_dom_sf"/>
</dbReference>
<proteinExistence type="inferred from homology"/>
<dbReference type="RefSeq" id="XP_004366064.1">
    <property type="nucleotide sequence ID" value="XM_004366007.1"/>
</dbReference>
<sequence length="1152" mass="127641">MSNQQQQQQQGPPTMMGGPPPPFQPPVGFIPPPPMGLPFVPPPGAPGVFPPPTGFTGAPFVPPPMGFSPGMVPPPPTGMNMNAPPPPTGISSVVPPPMHTIPPPTTTTIASPPPQPTNTGYPQVSPQPVQMMGAPPVAPPVAVAPVTHVSPPPPQQYPPFNQPPQPIAHQVSPAPQQQGGYPGYTQGPPTNQQQQQFNQGPPTNQQQFQQGPPPQQYSPYNQGPPTNQQQFQQGPPTNQQQFNQGPPTNQQQQFQQGPPTSHPYGYPQPQGQQGQQGQYRGSPYQQQQPTQGYPQQQQGQQGQYPPQQGSYQTSTPQYSQQQQQLPNIGGLSLNNNLPPQAGMVQPQPQQGQNAQADNRINMSQVPNPATVLDQFKGFVWNSASGDMPPPSSVQQYLVDQQNSTPLFMRSTMYTIPESDDVLSASSLPLAIHITPLASTVPVIDHGVNGPVRCSRCHAYINPNAVFLNNGKFFACKLCDYENDVPQEYFSATLPNGQRTDFDQRPELKHGSYEFVTRPVVDPKADPKLAKDNIAPPPPAYIFIIEVSTHTISTGILFVIIDSIKKILNEMSDNIPNKIGIITYDTEVHFWSFKKTYSQPQMKVVAKNSVFVPVQDGFLIDYQESKHLVDYFFNNITNFFKYPAAPQREFAFGAAVQSASFALEKCGGRLFTFSTNMPKGQPGQVTKREAKNERTLVPGAAWNSFYKPLSMYCTTHHIVVDMFVLPCETCELPTTGQLVTATGGQIYYYPNFTSVVADQLRSDIVQAVTATYGYDCKIRVRCSRGLTVAGFHGNVQEEGSAGGEVTIAGITSEKSMTVVLKYDDKLKAKTKAYIQFAMMYRTMRGDLRVRVLNLRLNVETGFTSYFKDTDLDATLAYYARLAARDIITTGPSQVRTLSIERAVDVLAAYRKHCAADKSSTQLILPECFKLLPIYILSMMKTAPYRISTDINPDHRFAYMNLYASLPPSKIIPLIYPRAYPVHNLHGDLGLVNPQYNIVNLPHFVRLSTEIIQQDGVYVIEDGRNIYLWVQSMVNPSILQDLFNVDNINGLNSSKLYELYKSNISSENELHQKVENIIKEVIRLRGLCASKEIQIVPQNEYLNSVIRSQLYEDKGIDSVSYVDFLVQIHRQIQNKLSLKSDINPSELMLMSNTY</sequence>
<evidence type="ECO:0000259" key="5">
    <source>
        <dbReference type="Pfam" id="PF00626"/>
    </source>
</evidence>
<feature type="compositionally biased region" description="Pro residues" evidence="4">
    <location>
        <begin position="150"/>
        <end position="166"/>
    </location>
</feature>
<dbReference type="OrthoDB" id="49016at2759"/>
<feature type="compositionally biased region" description="Low complexity" evidence="4">
    <location>
        <begin position="217"/>
        <end position="324"/>
    </location>
</feature>
<dbReference type="Pfam" id="PF04810">
    <property type="entry name" value="zf-Sec23_Sec24"/>
    <property type="match status" value="1"/>
</dbReference>
<protein>
    <submittedName>
        <fullName evidence="10">Transport protein</fullName>
    </submittedName>
</protein>
<evidence type="ECO:0000259" key="7">
    <source>
        <dbReference type="Pfam" id="PF04811"/>
    </source>
</evidence>
<evidence type="ECO:0000313" key="10">
    <source>
        <dbReference type="EMBL" id="EGG14544.1"/>
    </source>
</evidence>
<dbReference type="OMA" id="RLCKHGD"/>
<dbReference type="GO" id="GO:0008270">
    <property type="term" value="F:zinc ion binding"/>
    <property type="evidence" value="ECO:0007669"/>
    <property type="project" value="InterPro"/>
</dbReference>
<dbReference type="InterPro" id="IPR006900">
    <property type="entry name" value="Sec23/24_helical_dom"/>
</dbReference>
<keyword evidence="2" id="KW-0813">Transport</keyword>
<feature type="domain" description="Sec23/Sec24 trunk" evidence="7">
    <location>
        <begin position="535"/>
        <end position="764"/>
    </location>
</feature>
<dbReference type="Gene3D" id="3.40.50.410">
    <property type="entry name" value="von Willebrand factor, type A domain"/>
    <property type="match status" value="1"/>
</dbReference>
<feature type="region of interest" description="Disordered" evidence="4">
    <location>
        <begin position="72"/>
        <end position="355"/>
    </location>
</feature>
<feature type="compositionally biased region" description="Pro residues" evidence="4">
    <location>
        <begin position="18"/>
        <end position="35"/>
    </location>
</feature>
<dbReference type="InterPro" id="IPR036174">
    <property type="entry name" value="Znf_Sec23_Sec24_sf"/>
</dbReference>
<dbReference type="InterPro" id="IPR012990">
    <property type="entry name" value="Beta-sandwich_Sec23_24"/>
</dbReference>
<reference evidence="11" key="1">
    <citation type="journal article" date="2011" name="Genome Res.">
        <title>Phylogeny-wide analysis of social amoeba genomes highlights ancient origins for complex intercellular communication.</title>
        <authorList>
            <person name="Heidel A.J."/>
            <person name="Lawal H.M."/>
            <person name="Felder M."/>
            <person name="Schilde C."/>
            <person name="Helps N.R."/>
            <person name="Tunggal B."/>
            <person name="Rivero F."/>
            <person name="John U."/>
            <person name="Schleicher M."/>
            <person name="Eichinger L."/>
            <person name="Platzer M."/>
            <person name="Noegel A.A."/>
            <person name="Schaap P."/>
            <person name="Gloeckner G."/>
        </authorList>
    </citation>
    <scope>NUCLEOTIDE SEQUENCE [LARGE SCALE GENOMIC DNA]</scope>
    <source>
        <strain evidence="11">SH3</strain>
    </source>
</reference>
<feature type="domain" description="Gelsolin-like" evidence="5">
    <location>
        <begin position="998"/>
        <end position="1055"/>
    </location>
</feature>
<dbReference type="GO" id="GO:0006886">
    <property type="term" value="P:intracellular protein transport"/>
    <property type="evidence" value="ECO:0007669"/>
    <property type="project" value="InterPro"/>
</dbReference>
<dbReference type="SUPFAM" id="SSF53300">
    <property type="entry name" value="vWA-like"/>
    <property type="match status" value="1"/>
</dbReference>
<dbReference type="InterPro" id="IPR029006">
    <property type="entry name" value="ADF-H/Gelsolin-like_dom_sf"/>
</dbReference>
<evidence type="ECO:0000259" key="8">
    <source>
        <dbReference type="Pfam" id="PF04815"/>
    </source>
</evidence>
<dbReference type="Pfam" id="PF04811">
    <property type="entry name" value="Sec23_trunk"/>
    <property type="match status" value="1"/>
</dbReference>
<feature type="compositionally biased region" description="Pro residues" evidence="4">
    <location>
        <begin position="72"/>
        <end position="116"/>
    </location>
</feature>
<evidence type="ECO:0000256" key="1">
    <source>
        <dbReference type="ARBA" id="ARBA00008334"/>
    </source>
</evidence>
<dbReference type="Pfam" id="PF04815">
    <property type="entry name" value="Sec23_helical"/>
    <property type="match status" value="1"/>
</dbReference>
<dbReference type="STRING" id="1054147.F4QD73"/>
<dbReference type="SUPFAM" id="SSF82919">
    <property type="entry name" value="Zn-finger domain of Sec23/24"/>
    <property type="match status" value="1"/>
</dbReference>
<dbReference type="KEGG" id="dfa:DFA_12320"/>
<comment type="similarity">
    <text evidence="1">Belongs to the SEC23/SEC24 family. SEC24 subfamily.</text>
</comment>
<dbReference type="Gene3D" id="2.30.30.380">
    <property type="entry name" value="Zn-finger domain of Sec23/24"/>
    <property type="match status" value="1"/>
</dbReference>
<evidence type="ECO:0000256" key="4">
    <source>
        <dbReference type="SAM" id="MobiDB-lite"/>
    </source>
</evidence>
<evidence type="ECO:0000313" key="11">
    <source>
        <dbReference type="Proteomes" id="UP000007797"/>
    </source>
</evidence>
<dbReference type="Pfam" id="PF00626">
    <property type="entry name" value="Gelsolin"/>
    <property type="match status" value="1"/>
</dbReference>
<dbReference type="PANTHER" id="PTHR13803">
    <property type="entry name" value="SEC24-RELATED PROTEIN"/>
    <property type="match status" value="1"/>
</dbReference>